<evidence type="ECO:0000259" key="14">
    <source>
        <dbReference type="PROSITE" id="PS50109"/>
    </source>
</evidence>
<dbReference type="PANTHER" id="PTHR42878">
    <property type="entry name" value="TWO-COMPONENT HISTIDINE KINASE"/>
    <property type="match status" value="1"/>
</dbReference>
<keyword evidence="17" id="KW-1185">Reference proteome</keyword>
<feature type="transmembrane region" description="Helical" evidence="13">
    <location>
        <begin position="12"/>
        <end position="34"/>
    </location>
</feature>
<evidence type="ECO:0000313" key="17">
    <source>
        <dbReference type="Proteomes" id="UP000518878"/>
    </source>
</evidence>
<dbReference type="GO" id="GO:0030295">
    <property type="term" value="F:protein kinase activator activity"/>
    <property type="evidence" value="ECO:0007669"/>
    <property type="project" value="TreeGrafter"/>
</dbReference>
<reference evidence="16 17" key="1">
    <citation type="journal article" date="2006" name="Int. J. Syst. Evol. Microbiol.">
        <title>Dyella yeojuensis sp. nov., isolated from greenhouse soil in Korea.</title>
        <authorList>
            <person name="Kim B.Y."/>
            <person name="Weon H.Y."/>
            <person name="Lee K.H."/>
            <person name="Seok S.J."/>
            <person name="Kwon S.W."/>
            <person name="Go S.J."/>
            <person name="Stackebrandt E."/>
        </authorList>
    </citation>
    <scope>NUCLEOTIDE SEQUENCE [LARGE SCALE GENOMIC DNA]</scope>
    <source>
        <strain evidence="16 17">DSM 17673</strain>
    </source>
</reference>
<evidence type="ECO:0000256" key="13">
    <source>
        <dbReference type="SAM" id="Phobius"/>
    </source>
</evidence>
<sequence length="442" mass="47936">MNSDARSTRLPLGAAPWIGIVLLPVTAAGGLLVAIDGLPWITRLGVFSLGMSLTLALAWVAGRRILGTFATVSDLLAALREGDYGLRGRVRPGHDPLQGLLADVNLLSDALREGRRKRTEASRFLAKTLTALKDPVFVGDEEGKLRLINPAARQLIGAERATVVGRDLVSLGLSEALATPDHAVFHGRFPGGEGRWAVRRATWHSEGREHRLIMLRDLSAALGQEERRAWQRLIRVLSHELNNSLTPIASLAGSLATMLERQHAEDLRSDLQTGLETIGRRADSLARFLSGYGKLARLPPPRPHLFRLDVALARLASLDRRLPIDVASRESVTLYGDEDQLSQAFINLMRNAVEAALPVAGGVRLDWYTEGRRVCILIEDDGVGLPDSDALFVPFFTTKPEGSGIGLSLTRLIVEAHAGSVELVSRGDTRGAVATVRLPLLP</sequence>
<dbReference type="PROSITE" id="PS50109">
    <property type="entry name" value="HIS_KIN"/>
    <property type="match status" value="1"/>
</dbReference>
<dbReference type="CDD" id="cd00082">
    <property type="entry name" value="HisKA"/>
    <property type="match status" value="1"/>
</dbReference>
<organism evidence="16 17">
    <name type="scientific">Luteibacter yeojuensis</name>
    <dbReference type="NCBI Taxonomy" id="345309"/>
    <lineage>
        <taxon>Bacteria</taxon>
        <taxon>Pseudomonadati</taxon>
        <taxon>Pseudomonadota</taxon>
        <taxon>Gammaproteobacteria</taxon>
        <taxon>Lysobacterales</taxon>
        <taxon>Rhodanobacteraceae</taxon>
        <taxon>Luteibacter</taxon>
    </lineage>
</organism>
<dbReference type="GO" id="GO:0000156">
    <property type="term" value="F:phosphorelay response regulator activity"/>
    <property type="evidence" value="ECO:0007669"/>
    <property type="project" value="TreeGrafter"/>
</dbReference>
<comment type="catalytic activity">
    <reaction evidence="1">
        <text>ATP + protein L-histidine = ADP + protein N-phospho-L-histidine.</text>
        <dbReference type="EC" id="2.7.13.3"/>
    </reaction>
</comment>
<dbReference type="InterPro" id="IPR036097">
    <property type="entry name" value="HisK_dim/P_sf"/>
</dbReference>
<keyword evidence="10 13" id="KW-1133">Transmembrane helix</keyword>
<evidence type="ECO:0000256" key="5">
    <source>
        <dbReference type="ARBA" id="ARBA00022679"/>
    </source>
</evidence>
<evidence type="ECO:0000256" key="4">
    <source>
        <dbReference type="ARBA" id="ARBA00022553"/>
    </source>
</evidence>
<dbReference type="RefSeq" id="WP_166700087.1">
    <property type="nucleotide sequence ID" value="NZ_JAAQTL010000001.1"/>
</dbReference>
<keyword evidence="4" id="KW-0597">Phosphoprotein</keyword>
<feature type="domain" description="PAS" evidence="15">
    <location>
        <begin position="121"/>
        <end position="169"/>
    </location>
</feature>
<dbReference type="InterPro" id="IPR004358">
    <property type="entry name" value="Sig_transdc_His_kin-like_C"/>
</dbReference>
<dbReference type="EC" id="2.7.13.3" evidence="3"/>
<dbReference type="GO" id="GO:0016020">
    <property type="term" value="C:membrane"/>
    <property type="evidence" value="ECO:0007669"/>
    <property type="project" value="UniProtKB-SubCell"/>
</dbReference>
<dbReference type="EMBL" id="JAAQTL010000001">
    <property type="protein sequence ID" value="NID16452.1"/>
    <property type="molecule type" value="Genomic_DNA"/>
</dbReference>
<dbReference type="Gene3D" id="3.30.450.20">
    <property type="entry name" value="PAS domain"/>
    <property type="match status" value="1"/>
</dbReference>
<evidence type="ECO:0000256" key="2">
    <source>
        <dbReference type="ARBA" id="ARBA00004141"/>
    </source>
</evidence>
<dbReference type="SMART" id="SM00091">
    <property type="entry name" value="PAS"/>
    <property type="match status" value="1"/>
</dbReference>
<evidence type="ECO:0000256" key="8">
    <source>
        <dbReference type="ARBA" id="ARBA00022777"/>
    </source>
</evidence>
<keyword evidence="9" id="KW-0067">ATP-binding</keyword>
<keyword evidence="8 16" id="KW-0418">Kinase</keyword>
<keyword evidence="6 13" id="KW-0812">Transmembrane</keyword>
<dbReference type="GO" id="GO:0000155">
    <property type="term" value="F:phosphorelay sensor kinase activity"/>
    <property type="evidence" value="ECO:0007669"/>
    <property type="project" value="InterPro"/>
</dbReference>
<evidence type="ECO:0000256" key="11">
    <source>
        <dbReference type="ARBA" id="ARBA00023012"/>
    </source>
</evidence>
<name>A0A7X5QW74_9GAMM</name>
<dbReference type="InterPro" id="IPR005467">
    <property type="entry name" value="His_kinase_dom"/>
</dbReference>
<keyword evidence="12 13" id="KW-0472">Membrane</keyword>
<dbReference type="PRINTS" id="PR00344">
    <property type="entry name" value="BCTRLSENSOR"/>
</dbReference>
<dbReference type="GO" id="GO:0007234">
    <property type="term" value="P:osmosensory signaling via phosphorelay pathway"/>
    <property type="evidence" value="ECO:0007669"/>
    <property type="project" value="TreeGrafter"/>
</dbReference>
<evidence type="ECO:0000256" key="9">
    <source>
        <dbReference type="ARBA" id="ARBA00022840"/>
    </source>
</evidence>
<dbReference type="Gene3D" id="3.30.565.10">
    <property type="entry name" value="Histidine kinase-like ATPase, C-terminal domain"/>
    <property type="match status" value="1"/>
</dbReference>
<evidence type="ECO:0000256" key="10">
    <source>
        <dbReference type="ARBA" id="ARBA00022989"/>
    </source>
</evidence>
<dbReference type="InterPro" id="IPR036890">
    <property type="entry name" value="HATPase_C_sf"/>
</dbReference>
<dbReference type="SUPFAM" id="SSF55874">
    <property type="entry name" value="ATPase domain of HSP90 chaperone/DNA topoisomerase II/histidine kinase"/>
    <property type="match status" value="1"/>
</dbReference>
<dbReference type="InterPro" id="IPR035965">
    <property type="entry name" value="PAS-like_dom_sf"/>
</dbReference>
<dbReference type="SUPFAM" id="SSF47384">
    <property type="entry name" value="Homodimeric domain of signal transducing histidine kinase"/>
    <property type="match status" value="1"/>
</dbReference>
<feature type="domain" description="Histidine kinase" evidence="14">
    <location>
        <begin position="236"/>
        <end position="442"/>
    </location>
</feature>
<evidence type="ECO:0000313" key="16">
    <source>
        <dbReference type="EMBL" id="NID16452.1"/>
    </source>
</evidence>
<dbReference type="CDD" id="cd00130">
    <property type="entry name" value="PAS"/>
    <property type="match status" value="1"/>
</dbReference>
<accession>A0A7X5QW74</accession>
<keyword evidence="11" id="KW-0902">Two-component regulatory system</keyword>
<evidence type="ECO:0000256" key="1">
    <source>
        <dbReference type="ARBA" id="ARBA00000085"/>
    </source>
</evidence>
<dbReference type="Pfam" id="PF02518">
    <property type="entry name" value="HATPase_c"/>
    <property type="match status" value="1"/>
</dbReference>
<dbReference type="PROSITE" id="PS50112">
    <property type="entry name" value="PAS"/>
    <property type="match status" value="1"/>
</dbReference>
<dbReference type="InterPro" id="IPR003594">
    <property type="entry name" value="HATPase_dom"/>
</dbReference>
<comment type="subcellular location">
    <subcellularLocation>
        <location evidence="2">Membrane</location>
        <topology evidence="2">Multi-pass membrane protein</topology>
    </subcellularLocation>
</comment>
<dbReference type="AlphaFoldDB" id="A0A7X5QW74"/>
<proteinExistence type="predicted"/>
<dbReference type="PANTHER" id="PTHR42878:SF7">
    <property type="entry name" value="SENSOR HISTIDINE KINASE GLRK"/>
    <property type="match status" value="1"/>
</dbReference>
<protein>
    <recommendedName>
        <fullName evidence="3">histidine kinase</fullName>
        <ecNumber evidence="3">2.7.13.3</ecNumber>
    </recommendedName>
</protein>
<evidence type="ECO:0000256" key="7">
    <source>
        <dbReference type="ARBA" id="ARBA00022741"/>
    </source>
</evidence>
<dbReference type="Proteomes" id="UP000518878">
    <property type="component" value="Unassembled WGS sequence"/>
</dbReference>
<feature type="transmembrane region" description="Helical" evidence="13">
    <location>
        <begin position="40"/>
        <end position="61"/>
    </location>
</feature>
<dbReference type="GO" id="GO:0005524">
    <property type="term" value="F:ATP binding"/>
    <property type="evidence" value="ECO:0007669"/>
    <property type="project" value="UniProtKB-KW"/>
</dbReference>
<dbReference type="SMART" id="SM00387">
    <property type="entry name" value="HATPase_c"/>
    <property type="match status" value="1"/>
</dbReference>
<evidence type="ECO:0000256" key="3">
    <source>
        <dbReference type="ARBA" id="ARBA00012438"/>
    </source>
</evidence>
<dbReference type="InterPro" id="IPR050351">
    <property type="entry name" value="BphY/WalK/GraS-like"/>
</dbReference>
<evidence type="ECO:0000256" key="6">
    <source>
        <dbReference type="ARBA" id="ARBA00022692"/>
    </source>
</evidence>
<dbReference type="InterPro" id="IPR003661">
    <property type="entry name" value="HisK_dim/P_dom"/>
</dbReference>
<keyword evidence="5" id="KW-0808">Transferase</keyword>
<dbReference type="InterPro" id="IPR000014">
    <property type="entry name" value="PAS"/>
</dbReference>
<comment type="caution">
    <text evidence="16">The sequence shown here is derived from an EMBL/GenBank/DDBJ whole genome shotgun (WGS) entry which is preliminary data.</text>
</comment>
<keyword evidence="7" id="KW-0547">Nucleotide-binding</keyword>
<gene>
    <name evidence="16" type="ORF">HBF32_13360</name>
</gene>
<evidence type="ECO:0000259" key="15">
    <source>
        <dbReference type="PROSITE" id="PS50112"/>
    </source>
</evidence>
<dbReference type="SUPFAM" id="SSF55785">
    <property type="entry name" value="PYP-like sensor domain (PAS domain)"/>
    <property type="match status" value="1"/>
</dbReference>
<evidence type="ECO:0000256" key="12">
    <source>
        <dbReference type="ARBA" id="ARBA00023136"/>
    </source>
</evidence>